<evidence type="ECO:0000313" key="3">
    <source>
        <dbReference type="Proteomes" id="UP000799766"/>
    </source>
</evidence>
<evidence type="ECO:0000256" key="1">
    <source>
        <dbReference type="SAM" id="MobiDB-lite"/>
    </source>
</evidence>
<protein>
    <submittedName>
        <fullName evidence="2">Uncharacterized protein</fullName>
    </submittedName>
</protein>
<sequence>METGTSALRRISCAWSWSKHFAVLITVPFWKFSLGRTPWCYYTFDGVSTRCTHGIDAAVPASWTGRRIDPALARLHASDLPRIDLDSSKKDGDERGEASHRGHPLAVAAFPEARPMP</sequence>
<dbReference type="AlphaFoldDB" id="A0A6A6P043"/>
<proteinExistence type="predicted"/>
<dbReference type="Proteomes" id="UP000799766">
    <property type="component" value="Unassembled WGS sequence"/>
</dbReference>
<reference evidence="2" key="1">
    <citation type="journal article" date="2020" name="Stud. Mycol.">
        <title>101 Dothideomycetes genomes: a test case for predicting lifestyles and emergence of pathogens.</title>
        <authorList>
            <person name="Haridas S."/>
            <person name="Albert R."/>
            <person name="Binder M."/>
            <person name="Bloem J."/>
            <person name="Labutti K."/>
            <person name="Salamov A."/>
            <person name="Andreopoulos B."/>
            <person name="Baker S."/>
            <person name="Barry K."/>
            <person name="Bills G."/>
            <person name="Bluhm B."/>
            <person name="Cannon C."/>
            <person name="Castanera R."/>
            <person name="Culley D."/>
            <person name="Daum C."/>
            <person name="Ezra D."/>
            <person name="Gonzalez J."/>
            <person name="Henrissat B."/>
            <person name="Kuo A."/>
            <person name="Liang C."/>
            <person name="Lipzen A."/>
            <person name="Lutzoni F."/>
            <person name="Magnuson J."/>
            <person name="Mondo S."/>
            <person name="Nolan M."/>
            <person name="Ohm R."/>
            <person name="Pangilinan J."/>
            <person name="Park H.-J."/>
            <person name="Ramirez L."/>
            <person name="Alfaro M."/>
            <person name="Sun H."/>
            <person name="Tritt A."/>
            <person name="Yoshinaga Y."/>
            <person name="Zwiers L.-H."/>
            <person name="Turgeon B."/>
            <person name="Goodwin S."/>
            <person name="Spatafora J."/>
            <person name="Crous P."/>
            <person name="Grigoriev I."/>
        </authorList>
    </citation>
    <scope>NUCLEOTIDE SEQUENCE</scope>
    <source>
        <strain evidence="2">ATCC 16933</strain>
    </source>
</reference>
<feature type="compositionally biased region" description="Basic and acidic residues" evidence="1">
    <location>
        <begin position="83"/>
        <end position="100"/>
    </location>
</feature>
<organism evidence="2 3">
    <name type="scientific">Lineolata rhizophorae</name>
    <dbReference type="NCBI Taxonomy" id="578093"/>
    <lineage>
        <taxon>Eukaryota</taxon>
        <taxon>Fungi</taxon>
        <taxon>Dikarya</taxon>
        <taxon>Ascomycota</taxon>
        <taxon>Pezizomycotina</taxon>
        <taxon>Dothideomycetes</taxon>
        <taxon>Dothideomycetes incertae sedis</taxon>
        <taxon>Lineolatales</taxon>
        <taxon>Lineolataceae</taxon>
        <taxon>Lineolata</taxon>
    </lineage>
</organism>
<gene>
    <name evidence="2" type="ORF">BDY21DRAFT_38957</name>
</gene>
<keyword evidence="3" id="KW-1185">Reference proteome</keyword>
<evidence type="ECO:0000313" key="2">
    <source>
        <dbReference type="EMBL" id="KAF2457326.1"/>
    </source>
</evidence>
<accession>A0A6A6P043</accession>
<feature type="region of interest" description="Disordered" evidence="1">
    <location>
        <begin position="83"/>
        <end position="117"/>
    </location>
</feature>
<name>A0A6A6P043_9PEZI</name>
<dbReference type="EMBL" id="MU001681">
    <property type="protein sequence ID" value="KAF2457326.1"/>
    <property type="molecule type" value="Genomic_DNA"/>
</dbReference>